<evidence type="ECO:0000256" key="1">
    <source>
        <dbReference type="SAM" id="Phobius"/>
    </source>
</evidence>
<organism evidence="2 3">
    <name type="scientific">Gigaspora margarita</name>
    <dbReference type="NCBI Taxonomy" id="4874"/>
    <lineage>
        <taxon>Eukaryota</taxon>
        <taxon>Fungi</taxon>
        <taxon>Fungi incertae sedis</taxon>
        <taxon>Mucoromycota</taxon>
        <taxon>Glomeromycotina</taxon>
        <taxon>Glomeromycetes</taxon>
        <taxon>Diversisporales</taxon>
        <taxon>Gigasporaceae</taxon>
        <taxon>Gigaspora</taxon>
    </lineage>
</organism>
<dbReference type="Proteomes" id="UP000789901">
    <property type="component" value="Unassembled WGS sequence"/>
</dbReference>
<keyword evidence="1" id="KW-0812">Transmembrane</keyword>
<proteinExistence type="predicted"/>
<feature type="non-terminal residue" evidence="2">
    <location>
        <position position="54"/>
    </location>
</feature>
<evidence type="ECO:0000313" key="3">
    <source>
        <dbReference type="Proteomes" id="UP000789901"/>
    </source>
</evidence>
<comment type="caution">
    <text evidence="2">The sequence shown here is derived from an EMBL/GenBank/DDBJ whole genome shotgun (WGS) entry which is preliminary data.</text>
</comment>
<name>A0ABM8VZU2_GIGMA</name>
<keyword evidence="1" id="KW-1133">Transmembrane helix</keyword>
<feature type="transmembrane region" description="Helical" evidence="1">
    <location>
        <begin position="12"/>
        <end position="41"/>
    </location>
</feature>
<gene>
    <name evidence="2" type="ORF">GMARGA_LOCUS1603</name>
</gene>
<dbReference type="EMBL" id="CAJVQB010000432">
    <property type="protein sequence ID" value="CAG8488537.1"/>
    <property type="molecule type" value="Genomic_DNA"/>
</dbReference>
<evidence type="ECO:0000313" key="2">
    <source>
        <dbReference type="EMBL" id="CAG8488537.1"/>
    </source>
</evidence>
<keyword evidence="1" id="KW-0472">Membrane</keyword>
<reference evidence="2 3" key="1">
    <citation type="submission" date="2021-06" db="EMBL/GenBank/DDBJ databases">
        <authorList>
            <person name="Kallberg Y."/>
            <person name="Tangrot J."/>
            <person name="Rosling A."/>
        </authorList>
    </citation>
    <scope>NUCLEOTIDE SEQUENCE [LARGE SCALE GENOMIC DNA]</scope>
    <source>
        <strain evidence="2 3">120-4 pot B 10/14</strain>
    </source>
</reference>
<accession>A0ABM8VZU2</accession>
<keyword evidence="3" id="KW-1185">Reference proteome</keyword>
<protein>
    <submittedName>
        <fullName evidence="2">13768_t:CDS:1</fullName>
    </submittedName>
</protein>
<sequence>MSKELQANKENYFKWLIISLEGGAFSIPFCVFVGFLIGIIYNRIDEGDWDILSK</sequence>